<keyword evidence="3" id="KW-0808">Transferase</keyword>
<dbReference type="Proteomes" id="UP000784128">
    <property type="component" value="Unassembled WGS sequence"/>
</dbReference>
<dbReference type="EC" id="2.4.-.-" evidence="3"/>
<dbReference type="SUPFAM" id="SSF53756">
    <property type="entry name" value="UDP-Glycosyltransferase/glycogen phosphorylase"/>
    <property type="match status" value="1"/>
</dbReference>
<dbReference type="InterPro" id="IPR001296">
    <property type="entry name" value="Glyco_trans_1"/>
</dbReference>
<keyword evidence="3" id="KW-0328">Glycosyltransferase</keyword>
<evidence type="ECO:0000259" key="1">
    <source>
        <dbReference type="Pfam" id="PF00534"/>
    </source>
</evidence>
<reference evidence="3 4" key="1">
    <citation type="submission" date="2021-05" db="EMBL/GenBank/DDBJ databases">
        <title>The draft genome of Geobacter chapellei DSM 13688.</title>
        <authorList>
            <person name="Xu Z."/>
            <person name="Masuda Y."/>
            <person name="Itoh H."/>
            <person name="Senoo K."/>
        </authorList>
    </citation>
    <scope>NUCLEOTIDE SEQUENCE [LARGE SCALE GENOMIC DNA]</scope>
    <source>
        <strain evidence="3 4">DSM 13688</strain>
    </source>
</reference>
<protein>
    <submittedName>
        <fullName evidence="3">Glycosyltransferase</fullName>
        <ecNumber evidence="3">2.4.-.-</ecNumber>
    </submittedName>
</protein>
<proteinExistence type="predicted"/>
<dbReference type="GO" id="GO:0016757">
    <property type="term" value="F:glycosyltransferase activity"/>
    <property type="evidence" value="ECO:0007669"/>
    <property type="project" value="UniProtKB-KW"/>
</dbReference>
<dbReference type="Pfam" id="PF00534">
    <property type="entry name" value="Glycos_transf_1"/>
    <property type="match status" value="1"/>
</dbReference>
<dbReference type="EMBL" id="JAHDYS010000006">
    <property type="protein sequence ID" value="MBT1071819.1"/>
    <property type="molecule type" value="Genomic_DNA"/>
</dbReference>
<accession>A0ABS5U822</accession>
<feature type="domain" description="Glycosyltransferase subfamily 4-like N-terminal" evidence="2">
    <location>
        <begin position="47"/>
        <end position="158"/>
    </location>
</feature>
<dbReference type="Gene3D" id="3.40.50.2000">
    <property type="entry name" value="Glycogen Phosphorylase B"/>
    <property type="match status" value="2"/>
</dbReference>
<evidence type="ECO:0000313" key="3">
    <source>
        <dbReference type="EMBL" id="MBT1071819.1"/>
    </source>
</evidence>
<dbReference type="InterPro" id="IPR028098">
    <property type="entry name" value="Glyco_trans_4-like_N"/>
</dbReference>
<evidence type="ECO:0000313" key="4">
    <source>
        <dbReference type="Proteomes" id="UP000784128"/>
    </source>
</evidence>
<organism evidence="3 4">
    <name type="scientific">Pelotalea chapellei</name>
    <dbReference type="NCBI Taxonomy" id="44671"/>
    <lineage>
        <taxon>Bacteria</taxon>
        <taxon>Pseudomonadati</taxon>
        <taxon>Thermodesulfobacteriota</taxon>
        <taxon>Desulfuromonadia</taxon>
        <taxon>Geobacterales</taxon>
        <taxon>Geobacteraceae</taxon>
        <taxon>Pelotalea</taxon>
    </lineage>
</organism>
<name>A0ABS5U822_9BACT</name>
<keyword evidence="4" id="KW-1185">Reference proteome</keyword>
<feature type="domain" description="Glycosyl transferase family 1" evidence="1">
    <location>
        <begin position="164"/>
        <end position="326"/>
    </location>
</feature>
<gene>
    <name evidence="3" type="ORF">KJB30_08500</name>
</gene>
<sequence>MALTLLRRLQTDDRIELSVLLLNNGKLADCLKKNHLNVHVIDEQKHSFHQILYKSRALLKRWSPDIIHSHRYKENILALLARGEKNHIRLVATQHGLPEHYGNKISFRARSIAKIHLHLLAKMFSSVVAVSADVQSFLLGQPGFREDRVEIIHNGIELPEAFAKKDETAVDFVIGSSGRLFQVKDYPLLCEVASSVAKRSREKIRFELAGDGPQRALLEKLITHLDMKESFLLRGHQEDMDSFYEGLDLYMSTSIHEGIPMAVLEALVRGLPVIAPAVGGFKEIINDGVEGFLIPDRDPHSFAEKCLLIQGNENLRRKMSLAARKRIEHAFSAQSMADAYYRLYCRTMIQ</sequence>
<comment type="caution">
    <text evidence="3">The sequence shown here is derived from an EMBL/GenBank/DDBJ whole genome shotgun (WGS) entry which is preliminary data.</text>
</comment>
<dbReference type="Pfam" id="PF13439">
    <property type="entry name" value="Glyco_transf_4"/>
    <property type="match status" value="1"/>
</dbReference>
<dbReference type="PANTHER" id="PTHR12526">
    <property type="entry name" value="GLYCOSYLTRANSFERASE"/>
    <property type="match status" value="1"/>
</dbReference>
<evidence type="ECO:0000259" key="2">
    <source>
        <dbReference type="Pfam" id="PF13439"/>
    </source>
</evidence>